<reference evidence="9" key="2">
    <citation type="submission" date="2025-09" db="UniProtKB">
        <authorList>
            <consortium name="Ensembl"/>
        </authorList>
    </citation>
    <scope>IDENTIFICATION</scope>
</reference>
<dbReference type="AlphaFoldDB" id="A0A3B4XVR4"/>
<keyword evidence="4 6" id="KW-0238">DNA-binding</keyword>
<dbReference type="GO" id="GO:0007281">
    <property type="term" value="P:germ cell development"/>
    <property type="evidence" value="ECO:0007669"/>
    <property type="project" value="TreeGrafter"/>
</dbReference>
<dbReference type="GO" id="GO:0046872">
    <property type="term" value="F:metal ion binding"/>
    <property type="evidence" value="ECO:0007669"/>
    <property type="project" value="UniProtKB-KW"/>
</dbReference>
<dbReference type="PROSITE" id="PS50809">
    <property type="entry name" value="DM_2"/>
    <property type="match status" value="1"/>
</dbReference>
<dbReference type="GeneTree" id="ENSGT00940000177098"/>
<proteinExistence type="inferred from homology"/>
<evidence type="ECO:0000256" key="5">
    <source>
        <dbReference type="ARBA" id="ARBA00023242"/>
    </source>
</evidence>
<keyword evidence="5 6" id="KW-0539">Nucleus</keyword>
<keyword evidence="10" id="KW-1185">Reference proteome</keyword>
<keyword evidence="3 6" id="KW-0862">Zinc</keyword>
<organism evidence="9 10">
    <name type="scientific">Seriola lalandi dorsalis</name>
    <dbReference type="NCBI Taxonomy" id="1841481"/>
    <lineage>
        <taxon>Eukaryota</taxon>
        <taxon>Metazoa</taxon>
        <taxon>Chordata</taxon>
        <taxon>Craniata</taxon>
        <taxon>Vertebrata</taxon>
        <taxon>Euteleostomi</taxon>
        <taxon>Actinopterygii</taxon>
        <taxon>Neopterygii</taxon>
        <taxon>Teleostei</taxon>
        <taxon>Neoteleostei</taxon>
        <taxon>Acanthomorphata</taxon>
        <taxon>Carangaria</taxon>
        <taxon>Carangiformes</taxon>
        <taxon>Carangidae</taxon>
        <taxon>Seriola</taxon>
    </lineage>
</organism>
<evidence type="ECO:0000259" key="8">
    <source>
        <dbReference type="PROSITE" id="PS50809"/>
    </source>
</evidence>
<dbReference type="STRING" id="1841481.ENSSLDP00000020942"/>
<dbReference type="SUPFAM" id="SSF82927">
    <property type="entry name" value="Cysteine-rich DNA binding domain, (DM domain)"/>
    <property type="match status" value="1"/>
</dbReference>
<feature type="DNA-binding region" description="DM" evidence="6">
    <location>
        <begin position="28"/>
        <end position="75"/>
    </location>
</feature>
<dbReference type="GO" id="GO:0005634">
    <property type="term" value="C:nucleus"/>
    <property type="evidence" value="ECO:0007669"/>
    <property type="project" value="UniProtKB-SubCell"/>
</dbReference>
<dbReference type="Gene3D" id="4.10.1040.10">
    <property type="entry name" value="DM DNA-binding domain"/>
    <property type="match status" value="1"/>
</dbReference>
<evidence type="ECO:0000256" key="7">
    <source>
        <dbReference type="SAM" id="MobiDB-lite"/>
    </source>
</evidence>
<dbReference type="InterPro" id="IPR036407">
    <property type="entry name" value="DM_DNA-bd_sf"/>
</dbReference>
<dbReference type="Ensembl" id="ENSSLDT00000021637.1">
    <property type="protein sequence ID" value="ENSSLDP00000020942.1"/>
    <property type="gene ID" value="ENSSLDG00000016372.1"/>
</dbReference>
<dbReference type="GO" id="GO:0000981">
    <property type="term" value="F:DNA-binding transcription factor activity, RNA polymerase II-specific"/>
    <property type="evidence" value="ECO:0007669"/>
    <property type="project" value="TreeGrafter"/>
</dbReference>
<keyword evidence="2 6" id="KW-0479">Metal-binding</keyword>
<reference evidence="9" key="1">
    <citation type="submission" date="2025-08" db="UniProtKB">
        <authorList>
            <consortium name="Ensembl"/>
        </authorList>
    </citation>
    <scope>IDENTIFICATION</scope>
</reference>
<dbReference type="InterPro" id="IPR001275">
    <property type="entry name" value="DM_DNA-bd"/>
</dbReference>
<feature type="domain" description="DM" evidence="8">
    <location>
        <begin position="28"/>
        <end position="75"/>
    </location>
</feature>
<evidence type="ECO:0000313" key="10">
    <source>
        <dbReference type="Proteomes" id="UP000261360"/>
    </source>
</evidence>
<evidence type="ECO:0000256" key="6">
    <source>
        <dbReference type="PROSITE-ProRule" id="PRU00070"/>
    </source>
</evidence>
<evidence type="ECO:0000256" key="1">
    <source>
        <dbReference type="ARBA" id="ARBA00006834"/>
    </source>
</evidence>
<evidence type="ECO:0000256" key="2">
    <source>
        <dbReference type="ARBA" id="ARBA00022723"/>
    </source>
</evidence>
<dbReference type="InterPro" id="IPR026607">
    <property type="entry name" value="DMRT"/>
</dbReference>
<dbReference type="Proteomes" id="UP000261360">
    <property type="component" value="Unplaced"/>
</dbReference>
<feature type="compositionally biased region" description="Low complexity" evidence="7">
    <location>
        <begin position="101"/>
        <end position="111"/>
    </location>
</feature>
<accession>A0A3B4XVR4</accession>
<dbReference type="GO" id="GO:0000978">
    <property type="term" value="F:RNA polymerase II cis-regulatory region sequence-specific DNA binding"/>
    <property type="evidence" value="ECO:0007669"/>
    <property type="project" value="TreeGrafter"/>
</dbReference>
<dbReference type="SMART" id="SM00301">
    <property type="entry name" value="DM"/>
    <property type="match status" value="1"/>
</dbReference>
<sequence>MTNIFTSKDVNTNLKLGIQEPEPRRPKCTRCRHHGIIVPQKGHMKFCPFLKCDCWKCYLITQRTQIATLQRNLRKAERNPHEKQQQQQRTSAPHCFSGRKPAAPGTPSASGPDGGARPSLTSGLMSPRSTGAPGSAASMTRSPLDPRGRLALGGEHVAGLGSKELLPLSSSEEGALSKL</sequence>
<evidence type="ECO:0000313" key="9">
    <source>
        <dbReference type="Ensembl" id="ENSSLDP00000020942.1"/>
    </source>
</evidence>
<dbReference type="PROSITE" id="PS40000">
    <property type="entry name" value="DM_1"/>
    <property type="match status" value="1"/>
</dbReference>
<dbReference type="Pfam" id="PF00751">
    <property type="entry name" value="DM"/>
    <property type="match status" value="1"/>
</dbReference>
<comment type="subcellular location">
    <subcellularLocation>
        <location evidence="6">Nucleus</location>
    </subcellularLocation>
</comment>
<evidence type="ECO:0000256" key="4">
    <source>
        <dbReference type="ARBA" id="ARBA00023125"/>
    </source>
</evidence>
<dbReference type="PANTHER" id="PTHR12322">
    <property type="entry name" value="DOUBLESEX AND MAB-3 RELATED TRANSCRIPTION FACTOR DMRT"/>
    <property type="match status" value="1"/>
</dbReference>
<feature type="compositionally biased region" description="Low complexity" evidence="7">
    <location>
        <begin position="159"/>
        <end position="179"/>
    </location>
</feature>
<protein>
    <recommendedName>
        <fullName evidence="8">DM domain-containing protein</fullName>
    </recommendedName>
</protein>
<comment type="similarity">
    <text evidence="1">Belongs to the DMRT family.</text>
</comment>
<feature type="region of interest" description="Disordered" evidence="7">
    <location>
        <begin position="72"/>
        <end position="179"/>
    </location>
</feature>
<dbReference type="PANTHER" id="PTHR12322:SF76">
    <property type="entry name" value="DOUBLESEX- AND MAB-3-RELATED TRANSCRIPTION FACTOR A2"/>
    <property type="match status" value="1"/>
</dbReference>
<evidence type="ECO:0000256" key="3">
    <source>
        <dbReference type="ARBA" id="ARBA00022833"/>
    </source>
</evidence>
<feature type="compositionally biased region" description="Polar residues" evidence="7">
    <location>
        <begin position="119"/>
        <end position="129"/>
    </location>
</feature>
<feature type="compositionally biased region" description="Basic and acidic residues" evidence="7">
    <location>
        <begin position="74"/>
        <end position="84"/>
    </location>
</feature>
<dbReference type="GO" id="GO:0007548">
    <property type="term" value="P:sex differentiation"/>
    <property type="evidence" value="ECO:0007669"/>
    <property type="project" value="TreeGrafter"/>
</dbReference>
<name>A0A3B4XVR4_SERLL</name>